<sequence>MGGGENHRYHHHKKMNMNSHDQERNTFLPMLCSRPSIKDVSLPRWKNNPPSSSSSSSSSSNEPLSPRIGCMGQVKRNNKIAGFPTSSSISHRLITTTTTSSSSSSPSPVFIKYTKLKSIFITPKHFLNTPTRTRTTTPTVIKHHQRVVGKSSGHEVNSESEKKKNLGCSSSSYSIVSIDEMDPPLPVQIKKEKEKVGEDKDSLWKRRKSGSLQSLQLQQHHPIIPLHPTTL</sequence>
<keyword evidence="3" id="KW-1185">Reference proteome</keyword>
<feature type="region of interest" description="Disordered" evidence="1">
    <location>
        <begin position="184"/>
        <end position="231"/>
    </location>
</feature>
<dbReference type="PANTHER" id="PTHR36323">
    <property type="entry name" value="MYOTUBULARIN-LIKE PROTEIN"/>
    <property type="match status" value="1"/>
</dbReference>
<dbReference type="PANTHER" id="PTHR36323:SF1">
    <property type="entry name" value="MYOTUBULARIN-LIKE PROTEIN"/>
    <property type="match status" value="1"/>
</dbReference>
<feature type="compositionally biased region" description="Low complexity" evidence="1">
    <location>
        <begin position="210"/>
        <end position="219"/>
    </location>
</feature>
<protein>
    <submittedName>
        <fullName evidence="2">Uncharacterized protein</fullName>
    </submittedName>
</protein>
<comment type="caution">
    <text evidence="2">The sequence shown here is derived from an EMBL/GenBank/DDBJ whole genome shotgun (WGS) entry which is preliminary data.</text>
</comment>
<dbReference type="Gramene" id="arahy.Tifrunner.gnm2.ann2.Ah08g083200.1">
    <property type="protein sequence ID" value="arahy.Tifrunner.gnm2.ann2.Ah08g083200.1-CDS-1"/>
    <property type="gene ID" value="arahy.Tifrunner.gnm2.ann2.Ah08g083200"/>
</dbReference>
<dbReference type="EMBL" id="SDMP01000008">
    <property type="protein sequence ID" value="RYR41905.1"/>
    <property type="molecule type" value="Genomic_DNA"/>
</dbReference>
<evidence type="ECO:0000313" key="3">
    <source>
        <dbReference type="Proteomes" id="UP000289738"/>
    </source>
</evidence>
<evidence type="ECO:0000313" key="2">
    <source>
        <dbReference type="EMBL" id="RYR41905.1"/>
    </source>
</evidence>
<feature type="region of interest" description="Disordered" evidence="1">
    <location>
        <begin position="1"/>
        <end position="70"/>
    </location>
</feature>
<feature type="compositionally biased region" description="Basic and acidic residues" evidence="1">
    <location>
        <begin position="189"/>
        <end position="204"/>
    </location>
</feature>
<evidence type="ECO:0000256" key="1">
    <source>
        <dbReference type="SAM" id="MobiDB-lite"/>
    </source>
</evidence>
<proteinExistence type="predicted"/>
<organism evidence="2 3">
    <name type="scientific">Arachis hypogaea</name>
    <name type="common">Peanut</name>
    <dbReference type="NCBI Taxonomy" id="3818"/>
    <lineage>
        <taxon>Eukaryota</taxon>
        <taxon>Viridiplantae</taxon>
        <taxon>Streptophyta</taxon>
        <taxon>Embryophyta</taxon>
        <taxon>Tracheophyta</taxon>
        <taxon>Spermatophyta</taxon>
        <taxon>Magnoliopsida</taxon>
        <taxon>eudicotyledons</taxon>
        <taxon>Gunneridae</taxon>
        <taxon>Pentapetalae</taxon>
        <taxon>rosids</taxon>
        <taxon>fabids</taxon>
        <taxon>Fabales</taxon>
        <taxon>Fabaceae</taxon>
        <taxon>Papilionoideae</taxon>
        <taxon>50 kb inversion clade</taxon>
        <taxon>dalbergioids sensu lato</taxon>
        <taxon>Dalbergieae</taxon>
        <taxon>Pterocarpus clade</taxon>
        <taxon>Arachis</taxon>
    </lineage>
</organism>
<dbReference type="Proteomes" id="UP000289738">
    <property type="component" value="Chromosome A08"/>
</dbReference>
<gene>
    <name evidence="2" type="ORF">Ahy_A08g038338</name>
</gene>
<feature type="compositionally biased region" description="Basic and acidic residues" evidence="1">
    <location>
        <begin position="152"/>
        <end position="164"/>
    </location>
</feature>
<dbReference type="OrthoDB" id="1919827at2759"/>
<feature type="compositionally biased region" description="Low complexity" evidence="1">
    <location>
        <begin position="51"/>
        <end position="60"/>
    </location>
</feature>
<name>A0A445BT78_ARAHY</name>
<accession>A0A445BT78</accession>
<dbReference type="AlphaFoldDB" id="A0A445BT78"/>
<reference evidence="2 3" key="1">
    <citation type="submission" date="2019-01" db="EMBL/GenBank/DDBJ databases">
        <title>Sequencing of cultivated peanut Arachis hypogaea provides insights into genome evolution and oil improvement.</title>
        <authorList>
            <person name="Chen X."/>
        </authorList>
    </citation>
    <scope>NUCLEOTIDE SEQUENCE [LARGE SCALE GENOMIC DNA]</scope>
    <source>
        <strain evidence="3">cv. Fuhuasheng</strain>
        <tissue evidence="2">Leaves</tissue>
    </source>
</reference>
<feature type="region of interest" description="Disordered" evidence="1">
    <location>
        <begin position="146"/>
        <end position="167"/>
    </location>
</feature>